<proteinExistence type="predicted"/>
<dbReference type="EMBL" id="GBXM01058694">
    <property type="protein sequence ID" value="JAH49883.1"/>
    <property type="molecule type" value="Transcribed_RNA"/>
</dbReference>
<dbReference type="AlphaFoldDB" id="A0A0E9TAZ7"/>
<name>A0A0E9TAZ7_ANGAN</name>
<accession>A0A0E9TAZ7</accession>
<reference evidence="1" key="1">
    <citation type="submission" date="2014-11" db="EMBL/GenBank/DDBJ databases">
        <authorList>
            <person name="Amaro Gonzalez C."/>
        </authorList>
    </citation>
    <scope>NUCLEOTIDE SEQUENCE</scope>
</reference>
<sequence>MFVPAVRNVLREGLWMVV</sequence>
<evidence type="ECO:0000313" key="1">
    <source>
        <dbReference type="EMBL" id="JAH49883.1"/>
    </source>
</evidence>
<organism evidence="1">
    <name type="scientific">Anguilla anguilla</name>
    <name type="common">European freshwater eel</name>
    <name type="synonym">Muraena anguilla</name>
    <dbReference type="NCBI Taxonomy" id="7936"/>
    <lineage>
        <taxon>Eukaryota</taxon>
        <taxon>Metazoa</taxon>
        <taxon>Chordata</taxon>
        <taxon>Craniata</taxon>
        <taxon>Vertebrata</taxon>
        <taxon>Euteleostomi</taxon>
        <taxon>Actinopterygii</taxon>
        <taxon>Neopterygii</taxon>
        <taxon>Teleostei</taxon>
        <taxon>Anguilliformes</taxon>
        <taxon>Anguillidae</taxon>
        <taxon>Anguilla</taxon>
    </lineage>
</organism>
<protein>
    <submittedName>
        <fullName evidence="1">Uncharacterized protein</fullName>
    </submittedName>
</protein>
<reference evidence="1" key="2">
    <citation type="journal article" date="2015" name="Fish Shellfish Immunol.">
        <title>Early steps in the European eel (Anguilla anguilla)-Vibrio vulnificus interaction in the gills: Role of the RtxA13 toxin.</title>
        <authorList>
            <person name="Callol A."/>
            <person name="Pajuelo D."/>
            <person name="Ebbesson L."/>
            <person name="Teles M."/>
            <person name="MacKenzie S."/>
            <person name="Amaro C."/>
        </authorList>
    </citation>
    <scope>NUCLEOTIDE SEQUENCE</scope>
</reference>